<dbReference type="InterPro" id="IPR036871">
    <property type="entry name" value="PX_dom_sf"/>
</dbReference>
<evidence type="ECO:0000256" key="6">
    <source>
        <dbReference type="ARBA" id="ARBA00023136"/>
    </source>
</evidence>
<dbReference type="InterPro" id="IPR011990">
    <property type="entry name" value="TPR-like_helical_dom_sf"/>
</dbReference>
<feature type="region of interest" description="Disordered" evidence="7">
    <location>
        <begin position="1"/>
        <end position="152"/>
    </location>
</feature>
<dbReference type="InterPro" id="IPR001683">
    <property type="entry name" value="PX_dom"/>
</dbReference>
<feature type="compositionally biased region" description="Polar residues" evidence="7">
    <location>
        <begin position="260"/>
        <end position="276"/>
    </location>
</feature>
<gene>
    <name evidence="9" type="ORF">NXF25_016793</name>
</gene>
<dbReference type="InterPro" id="IPR039937">
    <property type="entry name" value="SNX20/SNX21"/>
</dbReference>
<comment type="subcellular location">
    <subcellularLocation>
        <location evidence="1">Early endosome membrane</location>
        <topology evidence="1">Peripheral membrane protein</topology>
        <orientation evidence="1">Cytoplasmic side</orientation>
    </subcellularLocation>
</comment>
<evidence type="ECO:0000256" key="2">
    <source>
        <dbReference type="ARBA" id="ARBA00022448"/>
    </source>
</evidence>
<name>A0AAW1ASA4_CROAD</name>
<dbReference type="GO" id="GO:0015031">
    <property type="term" value="P:protein transport"/>
    <property type="evidence" value="ECO:0007669"/>
    <property type="project" value="UniProtKB-KW"/>
</dbReference>
<dbReference type="SMART" id="SM00312">
    <property type="entry name" value="PX"/>
    <property type="match status" value="1"/>
</dbReference>
<dbReference type="PANTHER" id="PTHR20939">
    <property type="entry name" value="SORTING NEXIN 20, 21"/>
    <property type="match status" value="1"/>
</dbReference>
<dbReference type="Gene3D" id="3.30.1520.10">
    <property type="entry name" value="Phox-like domain"/>
    <property type="match status" value="1"/>
</dbReference>
<keyword evidence="3" id="KW-0967">Endosome</keyword>
<evidence type="ECO:0000313" key="10">
    <source>
        <dbReference type="Proteomes" id="UP001474421"/>
    </source>
</evidence>
<reference evidence="9 10" key="1">
    <citation type="journal article" date="2024" name="Proc. Natl. Acad. Sci. U.S.A.">
        <title>The genetic regulatory architecture and epigenomic basis for age-related changes in rattlesnake venom.</title>
        <authorList>
            <person name="Hogan M.P."/>
            <person name="Holding M.L."/>
            <person name="Nystrom G.S."/>
            <person name="Colston T.J."/>
            <person name="Bartlett D.A."/>
            <person name="Mason A.J."/>
            <person name="Ellsworth S.A."/>
            <person name="Rautsaw R.M."/>
            <person name="Lawrence K.C."/>
            <person name="Strickland J.L."/>
            <person name="He B."/>
            <person name="Fraser P."/>
            <person name="Margres M.J."/>
            <person name="Gilbert D.M."/>
            <person name="Gibbs H.L."/>
            <person name="Parkinson C.L."/>
            <person name="Rokyta D.R."/>
        </authorList>
    </citation>
    <scope>NUCLEOTIDE SEQUENCE [LARGE SCALE GENOMIC DNA]</scope>
    <source>
        <strain evidence="9">DRR0105</strain>
    </source>
</reference>
<keyword evidence="4" id="KW-0653">Protein transport</keyword>
<evidence type="ECO:0000256" key="7">
    <source>
        <dbReference type="SAM" id="MobiDB-lite"/>
    </source>
</evidence>
<dbReference type="EMBL" id="JAOTOJ010000015">
    <property type="protein sequence ID" value="KAK9392704.1"/>
    <property type="molecule type" value="Genomic_DNA"/>
</dbReference>
<dbReference type="SUPFAM" id="SSF64268">
    <property type="entry name" value="PX domain"/>
    <property type="match status" value="1"/>
</dbReference>
<keyword evidence="10" id="KW-1185">Reference proteome</keyword>
<proteinExistence type="predicted"/>
<dbReference type="Proteomes" id="UP001474421">
    <property type="component" value="Unassembled WGS sequence"/>
</dbReference>
<keyword evidence="5" id="KW-0446">Lipid-binding</keyword>
<sequence length="533" mass="60982">MFQAEKGQPTSQGCCAATSKERSAGRRGLVGWEGGERDPGTTPKEGGREDRARRDASAQWPAHPAPDRLRFRPLPAITFLSSVRRRPRQDFLASQRPEWKEGSDGDERDAARRPPPSSSPQELRRAASRSAPYPAAGGQRPLRPAPSPPLANQNTRELALLLATGSLSLSFSLSRQELQNISNNFQNSTRSPSHHPPLYLLIIFVSGNFTMDEKQGCSRAEEGHQDLAETSKPPMVIPSGEEDDYENMNSFQAPQEAKETTNQPGEKSPNSSMTTKELQEYWRNEKRSCREVKVLFEIPSAKIVEKPFSKYVKYQIIIIQTGSFDSNVSMIERRYSDFEKLHTSLFKEFYDEMEDLVFPKKILAGNFMEEVILERKLAFQDYLRILYSMEFIRTSRMFIDFLTRPELEEAYSCLRGGQYTKALESLLEAVALLEKLTRHRPILLVPTLCAILVCHKDLENFKSAFEFGEKALQRLEKQTGHRYYLPLLETMISLAYELGKDFLFFQKKMEERKAKKLPQKMLTLKELTVQEYV</sequence>
<dbReference type="GO" id="GO:1901981">
    <property type="term" value="F:phosphatidylinositol phosphate binding"/>
    <property type="evidence" value="ECO:0007669"/>
    <property type="project" value="TreeGrafter"/>
</dbReference>
<feature type="domain" description="PX" evidence="8">
    <location>
        <begin position="292"/>
        <end position="409"/>
    </location>
</feature>
<evidence type="ECO:0000256" key="4">
    <source>
        <dbReference type="ARBA" id="ARBA00022927"/>
    </source>
</evidence>
<evidence type="ECO:0000256" key="1">
    <source>
        <dbReference type="ARBA" id="ARBA00004469"/>
    </source>
</evidence>
<dbReference type="Gene3D" id="1.25.40.10">
    <property type="entry name" value="Tetratricopeptide repeat domain"/>
    <property type="match status" value="1"/>
</dbReference>
<dbReference type="PANTHER" id="PTHR20939:SF1">
    <property type="entry name" value="SORTING NEXIN-20"/>
    <property type="match status" value="1"/>
</dbReference>
<dbReference type="GO" id="GO:0031901">
    <property type="term" value="C:early endosome membrane"/>
    <property type="evidence" value="ECO:0007669"/>
    <property type="project" value="UniProtKB-SubCell"/>
</dbReference>
<feature type="compositionally biased region" description="Basic and acidic residues" evidence="7">
    <location>
        <begin position="34"/>
        <end position="56"/>
    </location>
</feature>
<accession>A0AAW1ASA4</accession>
<feature type="compositionally biased region" description="Basic and acidic residues" evidence="7">
    <location>
        <begin position="215"/>
        <end position="229"/>
    </location>
</feature>
<evidence type="ECO:0000256" key="5">
    <source>
        <dbReference type="ARBA" id="ARBA00023121"/>
    </source>
</evidence>
<protein>
    <submittedName>
        <fullName evidence="9">Sorting nexin-20</fullName>
    </submittedName>
</protein>
<keyword evidence="6" id="KW-0472">Membrane</keyword>
<dbReference type="PROSITE" id="PS50195">
    <property type="entry name" value="PX"/>
    <property type="match status" value="1"/>
</dbReference>
<feature type="compositionally biased region" description="Low complexity" evidence="7">
    <location>
        <begin position="128"/>
        <end position="142"/>
    </location>
</feature>
<dbReference type="AlphaFoldDB" id="A0AAW1ASA4"/>
<evidence type="ECO:0000259" key="8">
    <source>
        <dbReference type="PROSITE" id="PS50195"/>
    </source>
</evidence>
<comment type="caution">
    <text evidence="9">The sequence shown here is derived from an EMBL/GenBank/DDBJ whole genome shotgun (WGS) entry which is preliminary data.</text>
</comment>
<dbReference type="Pfam" id="PF00787">
    <property type="entry name" value="PX"/>
    <property type="match status" value="1"/>
</dbReference>
<organism evidence="9 10">
    <name type="scientific">Crotalus adamanteus</name>
    <name type="common">Eastern diamondback rattlesnake</name>
    <dbReference type="NCBI Taxonomy" id="8729"/>
    <lineage>
        <taxon>Eukaryota</taxon>
        <taxon>Metazoa</taxon>
        <taxon>Chordata</taxon>
        <taxon>Craniata</taxon>
        <taxon>Vertebrata</taxon>
        <taxon>Euteleostomi</taxon>
        <taxon>Lepidosauria</taxon>
        <taxon>Squamata</taxon>
        <taxon>Bifurcata</taxon>
        <taxon>Unidentata</taxon>
        <taxon>Episquamata</taxon>
        <taxon>Toxicofera</taxon>
        <taxon>Serpentes</taxon>
        <taxon>Colubroidea</taxon>
        <taxon>Viperidae</taxon>
        <taxon>Crotalinae</taxon>
        <taxon>Crotalus</taxon>
    </lineage>
</organism>
<keyword evidence="2" id="KW-0813">Transport</keyword>
<evidence type="ECO:0000313" key="9">
    <source>
        <dbReference type="EMBL" id="KAK9392704.1"/>
    </source>
</evidence>
<evidence type="ECO:0000256" key="3">
    <source>
        <dbReference type="ARBA" id="ARBA00022753"/>
    </source>
</evidence>
<feature type="region of interest" description="Disordered" evidence="7">
    <location>
        <begin position="215"/>
        <end position="278"/>
    </location>
</feature>
<feature type="compositionally biased region" description="Basic and acidic residues" evidence="7">
    <location>
        <begin position="97"/>
        <end position="112"/>
    </location>
</feature>